<dbReference type="Proteomes" id="UP001595636">
    <property type="component" value="Unassembled WGS sequence"/>
</dbReference>
<gene>
    <name evidence="4" type="ORF">ACFOKJ_16145</name>
</gene>
<keyword evidence="2" id="KW-0812">Transmembrane</keyword>
<dbReference type="InterPro" id="IPR013099">
    <property type="entry name" value="K_chnl_dom"/>
</dbReference>
<keyword evidence="4" id="KW-0813">Transport</keyword>
<feature type="transmembrane region" description="Helical" evidence="2">
    <location>
        <begin position="74"/>
        <end position="99"/>
    </location>
</feature>
<dbReference type="SUPFAM" id="SSF51735">
    <property type="entry name" value="NAD(P)-binding Rossmann-fold domains"/>
    <property type="match status" value="1"/>
</dbReference>
<proteinExistence type="predicted"/>
<dbReference type="InterPro" id="IPR050721">
    <property type="entry name" value="Trk_Ktr_HKT_K-transport"/>
</dbReference>
<dbReference type="RefSeq" id="WP_390281515.1">
    <property type="nucleotide sequence ID" value="NZ_JBHRYH010000046.1"/>
</dbReference>
<dbReference type="InterPro" id="IPR003148">
    <property type="entry name" value="RCK_N"/>
</dbReference>
<dbReference type="PANTHER" id="PTHR43833:SF9">
    <property type="entry name" value="POTASSIUM CHANNEL PROTEIN YUGO-RELATED"/>
    <property type="match status" value="1"/>
</dbReference>
<protein>
    <submittedName>
        <fullName evidence="4">Potassium channel family protein</fullName>
    </submittedName>
</protein>
<reference evidence="5" key="1">
    <citation type="journal article" date="2019" name="Int. J. Syst. Evol. Microbiol.">
        <title>The Global Catalogue of Microorganisms (GCM) 10K type strain sequencing project: providing services to taxonomists for standard genome sequencing and annotation.</title>
        <authorList>
            <consortium name="The Broad Institute Genomics Platform"/>
            <consortium name="The Broad Institute Genome Sequencing Center for Infectious Disease"/>
            <person name="Wu L."/>
            <person name="Ma J."/>
        </authorList>
    </citation>
    <scope>NUCLEOTIDE SEQUENCE [LARGE SCALE GENOMIC DNA]</scope>
    <source>
        <strain evidence="5">KCTC 42195</strain>
    </source>
</reference>
<keyword evidence="4" id="KW-0406">Ion transport</keyword>
<dbReference type="InterPro" id="IPR036291">
    <property type="entry name" value="NAD(P)-bd_dom_sf"/>
</dbReference>
<organism evidence="4 5">
    <name type="scientific">Vogesella amnigena</name>
    <dbReference type="NCBI Taxonomy" id="1507449"/>
    <lineage>
        <taxon>Bacteria</taxon>
        <taxon>Pseudomonadati</taxon>
        <taxon>Pseudomonadota</taxon>
        <taxon>Betaproteobacteria</taxon>
        <taxon>Neisseriales</taxon>
        <taxon>Chromobacteriaceae</taxon>
        <taxon>Vogesella</taxon>
    </lineage>
</organism>
<evidence type="ECO:0000313" key="4">
    <source>
        <dbReference type="EMBL" id="MFC3627652.1"/>
    </source>
</evidence>
<dbReference type="SUPFAM" id="SSF81324">
    <property type="entry name" value="Voltage-gated potassium channels"/>
    <property type="match status" value="1"/>
</dbReference>
<keyword evidence="5" id="KW-1185">Reference proteome</keyword>
<evidence type="ECO:0000259" key="3">
    <source>
        <dbReference type="PROSITE" id="PS51201"/>
    </source>
</evidence>
<evidence type="ECO:0000313" key="5">
    <source>
        <dbReference type="Proteomes" id="UP001595636"/>
    </source>
</evidence>
<keyword evidence="2" id="KW-1133">Transmembrane helix</keyword>
<feature type="domain" description="RCK N-terminal" evidence="3">
    <location>
        <begin position="120"/>
        <end position="237"/>
    </location>
</feature>
<dbReference type="PROSITE" id="PS51201">
    <property type="entry name" value="RCK_N"/>
    <property type="match status" value="1"/>
</dbReference>
<dbReference type="EMBL" id="JBHRYH010000046">
    <property type="protein sequence ID" value="MFC3627652.1"/>
    <property type="molecule type" value="Genomic_DNA"/>
</dbReference>
<keyword evidence="2" id="KW-0472">Membrane</keyword>
<comment type="caution">
    <text evidence="4">The sequence shown here is derived from an EMBL/GenBank/DDBJ whole genome shotgun (WGS) entry which is preliminary data.</text>
</comment>
<dbReference type="Pfam" id="PF02254">
    <property type="entry name" value="TrkA_N"/>
    <property type="match status" value="1"/>
</dbReference>
<evidence type="ECO:0000256" key="2">
    <source>
        <dbReference type="SAM" id="Phobius"/>
    </source>
</evidence>
<sequence>MHRFPPTRTPTMGHALARKLLSLLGLILAVVASGTIGYHLLEHWSLFDSLYMTIITLATIGYGETHPLDLAGRIFTILLIVFGTGVVGYGLSSLTLMLFQGDLPAYLRKRKMDKIISRLEKHVVICGLSRSGLYVLDELHRAGHKIVVIEKDASRATQFLTSYGHPYISGDATEDDNLLAAGITRARALITCLTSDADNAFVTVTARSLNPGLTIVSKAETESARKKLLAVGADHVVIPSYLGGMNMASLVVNPQAMHFFERLHNRYPHAFRAELLPVEVAWVGRSIGECLPVSDGSVIVIAVELPGGEVQFNPGPETKLHHDESLMVIRRHVPADAV</sequence>
<feature type="transmembrane region" description="Helical" evidence="2">
    <location>
        <begin position="44"/>
        <end position="62"/>
    </location>
</feature>
<dbReference type="GO" id="GO:0034220">
    <property type="term" value="P:monoatomic ion transmembrane transport"/>
    <property type="evidence" value="ECO:0007669"/>
    <property type="project" value="UniProtKB-KW"/>
</dbReference>
<accession>A0ABV7TY36</accession>
<dbReference type="Pfam" id="PF07885">
    <property type="entry name" value="Ion_trans_2"/>
    <property type="match status" value="1"/>
</dbReference>
<evidence type="ECO:0000256" key="1">
    <source>
        <dbReference type="ARBA" id="ARBA00004651"/>
    </source>
</evidence>
<keyword evidence="4" id="KW-0407">Ion channel</keyword>
<dbReference type="Gene3D" id="1.10.287.70">
    <property type="match status" value="1"/>
</dbReference>
<name>A0ABV7TY36_9NEIS</name>
<dbReference type="PANTHER" id="PTHR43833">
    <property type="entry name" value="POTASSIUM CHANNEL PROTEIN 2-RELATED-RELATED"/>
    <property type="match status" value="1"/>
</dbReference>
<dbReference type="Gene3D" id="3.40.50.720">
    <property type="entry name" value="NAD(P)-binding Rossmann-like Domain"/>
    <property type="match status" value="1"/>
</dbReference>
<comment type="subcellular location">
    <subcellularLocation>
        <location evidence="1">Cell membrane</location>
        <topology evidence="1">Multi-pass membrane protein</topology>
    </subcellularLocation>
</comment>